<dbReference type="InterPro" id="IPR013655">
    <property type="entry name" value="PAS_fold_3"/>
</dbReference>
<dbReference type="InterPro" id="IPR035965">
    <property type="entry name" value="PAS-like_dom_sf"/>
</dbReference>
<dbReference type="CDD" id="cd01948">
    <property type="entry name" value="EAL"/>
    <property type="match status" value="1"/>
</dbReference>
<comment type="caution">
    <text evidence="4">The sequence shown here is derived from an EMBL/GenBank/DDBJ whole genome shotgun (WGS) entry which is preliminary data.</text>
</comment>
<proteinExistence type="predicted"/>
<dbReference type="PANTHER" id="PTHR44757:SF2">
    <property type="entry name" value="BIOFILM ARCHITECTURE MAINTENANCE PROTEIN MBAA"/>
    <property type="match status" value="1"/>
</dbReference>
<dbReference type="EMBL" id="BMGT01000002">
    <property type="protein sequence ID" value="GGG75319.1"/>
    <property type="molecule type" value="Genomic_DNA"/>
</dbReference>
<dbReference type="PANTHER" id="PTHR44757">
    <property type="entry name" value="DIGUANYLATE CYCLASE DGCP"/>
    <property type="match status" value="1"/>
</dbReference>
<reference evidence="4" key="2">
    <citation type="submission" date="2020-09" db="EMBL/GenBank/DDBJ databases">
        <authorList>
            <person name="Sun Q."/>
            <person name="Zhou Y."/>
        </authorList>
    </citation>
    <scope>NUCLEOTIDE SEQUENCE</scope>
    <source>
        <strain evidence="4">CGMCC 1.12997</strain>
    </source>
</reference>
<name>A0A917M3F5_9BACT</name>
<sequence length="556" mass="61816">MATKRSEIKTELKKALKSGEIVPYFQPMVGIRTGLLVGFEVLARWLHPQRGTIHPDVFIPVAEQADLIGELTETILLQAFAATTALKRDLNISVNVSPIQLRDSSLSEEIARAAAMASFPLHRLTIEITESALVDNLELAATIAGKLKQLGVKLALDDFGTGYSSLRNLQALPFDELKVDRTFVSSMIQSRDSRKIVAAVIGLGQSLKLTTVAEGIENETQADILRWLGCDVGQGWIYGPPVAARDLSKIIDAPMSTSTHTLHDSPASDLITCIEPLPSQRLAQLQAIYDGAPVGLAFVDADLRYVSVNQRLASLNGISVEDHLGRRLSDVMPPTIYKKVEPYLQRALKGEAITGLELTRPVMPESPEPVTLLVSHQPARDEGGEVIGVSVAIVDISERMRVIEALRASEEHYRHMVEFNPHMPWIMEPNGNVIEVSPHWEEFTGQTSEQTLGMGWKNAVHPEDLNRLLPTLLASLQSGDPFDLEYRIRTKDNHWRWMRTRGNPRRNESGEILLWYGSTEDIEETMHLKQKLHETEAKLEALLKDKAFGMTSRETS</sequence>
<dbReference type="Proteomes" id="UP000647241">
    <property type="component" value="Unassembled WGS sequence"/>
</dbReference>
<dbReference type="Pfam" id="PF08448">
    <property type="entry name" value="PAS_4"/>
    <property type="match status" value="1"/>
</dbReference>
<dbReference type="PROSITE" id="PS50112">
    <property type="entry name" value="PAS"/>
    <property type="match status" value="2"/>
</dbReference>
<feature type="domain" description="PAC" evidence="2">
    <location>
        <begin position="482"/>
        <end position="534"/>
    </location>
</feature>
<dbReference type="SMART" id="SM00091">
    <property type="entry name" value="PAS"/>
    <property type="match status" value="2"/>
</dbReference>
<dbReference type="CDD" id="cd00130">
    <property type="entry name" value="PAS"/>
    <property type="match status" value="2"/>
</dbReference>
<dbReference type="Gene3D" id="3.20.20.450">
    <property type="entry name" value="EAL domain"/>
    <property type="match status" value="1"/>
</dbReference>
<feature type="domain" description="PAC" evidence="2">
    <location>
        <begin position="356"/>
        <end position="408"/>
    </location>
</feature>
<dbReference type="SUPFAM" id="SSF141868">
    <property type="entry name" value="EAL domain-like"/>
    <property type="match status" value="1"/>
</dbReference>
<dbReference type="RefSeq" id="WP_188553783.1">
    <property type="nucleotide sequence ID" value="NZ_BMGT01000002.1"/>
</dbReference>
<dbReference type="InterPro" id="IPR001610">
    <property type="entry name" value="PAC"/>
</dbReference>
<dbReference type="SUPFAM" id="SSF55785">
    <property type="entry name" value="PYP-like sensor domain (PAS domain)"/>
    <property type="match status" value="2"/>
</dbReference>
<dbReference type="InterPro" id="IPR013656">
    <property type="entry name" value="PAS_4"/>
</dbReference>
<dbReference type="AlphaFoldDB" id="A0A917M3F5"/>
<dbReference type="PROSITE" id="PS50883">
    <property type="entry name" value="EAL"/>
    <property type="match status" value="1"/>
</dbReference>
<organism evidence="4 5">
    <name type="scientific">Edaphobacter dinghuensis</name>
    <dbReference type="NCBI Taxonomy" id="1560005"/>
    <lineage>
        <taxon>Bacteria</taxon>
        <taxon>Pseudomonadati</taxon>
        <taxon>Acidobacteriota</taxon>
        <taxon>Terriglobia</taxon>
        <taxon>Terriglobales</taxon>
        <taxon>Acidobacteriaceae</taxon>
        <taxon>Edaphobacter</taxon>
    </lineage>
</organism>
<dbReference type="FunFam" id="3.30.450.20:FF:000099">
    <property type="entry name" value="Sensory box sensor histidine kinase"/>
    <property type="match status" value="1"/>
</dbReference>
<gene>
    <name evidence="4" type="ORF">GCM10011585_17670</name>
</gene>
<keyword evidence="5" id="KW-1185">Reference proteome</keyword>
<evidence type="ECO:0000259" key="2">
    <source>
        <dbReference type="PROSITE" id="PS50113"/>
    </source>
</evidence>
<evidence type="ECO:0008006" key="6">
    <source>
        <dbReference type="Google" id="ProtNLM"/>
    </source>
</evidence>
<dbReference type="InterPro" id="IPR000700">
    <property type="entry name" value="PAS-assoc_C"/>
</dbReference>
<dbReference type="SMART" id="SM00052">
    <property type="entry name" value="EAL"/>
    <property type="match status" value="1"/>
</dbReference>
<evidence type="ECO:0000313" key="4">
    <source>
        <dbReference type="EMBL" id="GGG75319.1"/>
    </source>
</evidence>
<dbReference type="InterPro" id="IPR052155">
    <property type="entry name" value="Biofilm_reg_signaling"/>
</dbReference>
<protein>
    <recommendedName>
        <fullName evidence="6">PAS domain S-box-containing protein</fullName>
    </recommendedName>
</protein>
<feature type="domain" description="PAS" evidence="1">
    <location>
        <begin position="409"/>
        <end position="479"/>
    </location>
</feature>
<evidence type="ECO:0000313" key="5">
    <source>
        <dbReference type="Proteomes" id="UP000647241"/>
    </source>
</evidence>
<feature type="domain" description="EAL" evidence="3">
    <location>
        <begin position="5"/>
        <end position="255"/>
    </location>
</feature>
<dbReference type="InterPro" id="IPR000014">
    <property type="entry name" value="PAS"/>
</dbReference>
<evidence type="ECO:0000259" key="3">
    <source>
        <dbReference type="PROSITE" id="PS50883"/>
    </source>
</evidence>
<dbReference type="PROSITE" id="PS50113">
    <property type="entry name" value="PAC"/>
    <property type="match status" value="2"/>
</dbReference>
<dbReference type="SMART" id="SM00086">
    <property type="entry name" value="PAC"/>
    <property type="match status" value="2"/>
</dbReference>
<dbReference type="Gene3D" id="3.30.450.20">
    <property type="entry name" value="PAS domain"/>
    <property type="match status" value="2"/>
</dbReference>
<feature type="domain" description="PAS" evidence="1">
    <location>
        <begin position="281"/>
        <end position="351"/>
    </location>
</feature>
<dbReference type="Pfam" id="PF00563">
    <property type="entry name" value="EAL"/>
    <property type="match status" value="1"/>
</dbReference>
<dbReference type="NCBIfam" id="TIGR00229">
    <property type="entry name" value="sensory_box"/>
    <property type="match status" value="2"/>
</dbReference>
<evidence type="ECO:0000259" key="1">
    <source>
        <dbReference type="PROSITE" id="PS50112"/>
    </source>
</evidence>
<dbReference type="InterPro" id="IPR035919">
    <property type="entry name" value="EAL_sf"/>
</dbReference>
<reference evidence="4" key="1">
    <citation type="journal article" date="2014" name="Int. J. Syst. Evol. Microbiol.">
        <title>Complete genome sequence of Corynebacterium casei LMG S-19264T (=DSM 44701T), isolated from a smear-ripened cheese.</title>
        <authorList>
            <consortium name="US DOE Joint Genome Institute (JGI-PGF)"/>
            <person name="Walter F."/>
            <person name="Albersmeier A."/>
            <person name="Kalinowski J."/>
            <person name="Ruckert C."/>
        </authorList>
    </citation>
    <scope>NUCLEOTIDE SEQUENCE</scope>
    <source>
        <strain evidence="4">CGMCC 1.12997</strain>
    </source>
</reference>
<dbReference type="Pfam" id="PF08447">
    <property type="entry name" value="PAS_3"/>
    <property type="match status" value="1"/>
</dbReference>
<accession>A0A917M3F5</accession>
<dbReference type="InterPro" id="IPR001633">
    <property type="entry name" value="EAL_dom"/>
</dbReference>